<dbReference type="GeneID" id="49383978"/>
<accession>A0A2K8PDI8</accession>
<evidence type="ECO:0000313" key="2">
    <source>
        <dbReference type="Proteomes" id="UP000231791"/>
    </source>
</evidence>
<keyword evidence="2" id="KW-1185">Reference proteome</keyword>
<gene>
    <name evidence="1" type="ORF">SLAV_14625</name>
</gene>
<organism evidence="1 2">
    <name type="scientific">Streptomyces lavendulae subsp. lavendulae</name>
    <dbReference type="NCBI Taxonomy" id="58340"/>
    <lineage>
        <taxon>Bacteria</taxon>
        <taxon>Bacillati</taxon>
        <taxon>Actinomycetota</taxon>
        <taxon>Actinomycetes</taxon>
        <taxon>Kitasatosporales</taxon>
        <taxon>Streptomycetaceae</taxon>
        <taxon>Streptomyces</taxon>
    </lineage>
</organism>
<dbReference type="KEGG" id="slx:SLAV_14625"/>
<sequence>MKLRNAVAATLGALALTLSMSGSAFAAEGEFHYTYKEEDGQVREGALSNPANDTCVNLFGAGADEIPAGYGPQNSTDSYVILYLGADCNEDSPTEVLKPEGQRATDDMKVRSVKFTTERPSLRLMPR</sequence>
<dbReference type="RefSeq" id="WP_030226350.1">
    <property type="nucleotide sequence ID" value="NZ_BSRP01000010.1"/>
</dbReference>
<dbReference type="EMBL" id="CP024985">
    <property type="protein sequence ID" value="ATZ24779.1"/>
    <property type="molecule type" value="Genomic_DNA"/>
</dbReference>
<name>A0A2K8PDI8_STRLA</name>
<dbReference type="Proteomes" id="UP000231791">
    <property type="component" value="Chromosome"/>
</dbReference>
<dbReference type="OrthoDB" id="3542365at2"/>
<proteinExistence type="predicted"/>
<evidence type="ECO:0000313" key="1">
    <source>
        <dbReference type="EMBL" id="ATZ24779.1"/>
    </source>
</evidence>
<reference evidence="1 2" key="1">
    <citation type="submission" date="2017-11" db="EMBL/GenBank/DDBJ databases">
        <title>Complete genome sequence of Streptomyces lavendulae subsp. lavendulae CCM 3239 (formerly 'Streptomyces aureofaciens CCM 3239'), the producer of the angucycline-type antibiotic auricin.</title>
        <authorList>
            <person name="Busche T."/>
            <person name="Novakova R."/>
            <person name="Al'Dilaimi A."/>
            <person name="Homerova D."/>
            <person name="Feckova L."/>
            <person name="Rezuchova B."/>
            <person name="Mingyar E."/>
            <person name="Csolleiova D."/>
            <person name="Bekeova C."/>
            <person name="Winkler A."/>
            <person name="Sevcikova B."/>
            <person name="Kalinowski J."/>
            <person name="Kormanec J."/>
            <person name="Ruckert C."/>
        </authorList>
    </citation>
    <scope>NUCLEOTIDE SEQUENCE [LARGE SCALE GENOMIC DNA]</scope>
    <source>
        <strain evidence="1 2">CCM 3239</strain>
    </source>
</reference>
<dbReference type="AlphaFoldDB" id="A0A2K8PDI8"/>
<protein>
    <submittedName>
        <fullName evidence="1">Uncharacterized protein</fullName>
    </submittedName>
</protein>